<dbReference type="PROSITE" id="PS50113">
    <property type="entry name" value="PAC"/>
    <property type="match status" value="2"/>
</dbReference>
<evidence type="ECO:0000259" key="2">
    <source>
        <dbReference type="PROSITE" id="PS50113"/>
    </source>
</evidence>
<dbReference type="PROSITE" id="PS50883">
    <property type="entry name" value="EAL"/>
    <property type="match status" value="1"/>
</dbReference>
<feature type="domain" description="PAS" evidence="1">
    <location>
        <begin position="268"/>
        <end position="340"/>
    </location>
</feature>
<evidence type="ECO:0000313" key="6">
    <source>
        <dbReference type="Proteomes" id="UP000241421"/>
    </source>
</evidence>
<sequence>MDLSERPAPVKPLDDSERQLSAIFDQAQVGLSLFTLEGRFLRVNGELCRMLGRTREELLELRFQDVTHPDDLAHSLEAIGRLLETGKPESVDKRYLRADGTVVWANSSITRLENGPGLGYSVLAVTVDLTERKHVQDALAESEARFRVLAEASSALIWQLDPHGNGVYFNPRHQVLLGRPVEALLGAGWTEVLHPDEREEGVRSLMTAIAQREIVQLRVRVIFANGDWRWMEAHAAPWFTADGEYAGHVGIGLDIDEAVRAQEELLISNERLKLAIEGSGDGIWDWDLESNRMVYSKRAREILCLSGDEPVDPVAAMKQLVHPDDLSALNAAVNACIKGSAFTMEYRVRCPDAGWRWVMARGTVVARKAHNNMPERMTGTITDIAEKRRSEEIVWEHANFDLLTGLPNRRLFRDRLDHEIKKSQRTGQPLALLFIDLDRFKEANDLLGHTIGDQVLIEAAQRICACVRQSDTVARLGGDEFTVILTELDGGSHVETVAQKINDTLSRPFYLGNEVVYLSASIGITLSPYDAADAENLIRNADQAMYVVKSEGRNHFSYFTPSMQRDAKERLRLISDLRIALGADQLRVHYQPIIDLRDGRVVKAEALLRWQHPHLGMIEPERFISFAEEAGLISEIGDWVFLQAARWAGRWGARLGSPFPISVNKSPVEFVARLNEVNWPAHLTQMGLTGNSVSVEITEGLLLDASPGVSAKLLQYHDAGIKVAIDDFGTGYSSIAYLKKFEVDYLKIDQSFVRDLAASAGDRAIVRSIIAMAHELGLEVIAEGIETREQREFLAEGQCDFGQGFLFSKAVPANEFERLLCGNVSTA</sequence>
<comment type="caution">
    <text evidence="5">The sequence shown here is derived from an EMBL/GenBank/DDBJ whole genome shotgun (WGS) entry which is preliminary data.</text>
</comment>
<dbReference type="PROSITE" id="PS50887">
    <property type="entry name" value="GGDEF"/>
    <property type="match status" value="1"/>
</dbReference>
<feature type="domain" description="PAS" evidence="1">
    <location>
        <begin position="142"/>
        <end position="212"/>
    </location>
</feature>
<dbReference type="InterPro" id="IPR029787">
    <property type="entry name" value="Nucleotide_cyclase"/>
</dbReference>
<dbReference type="SMART" id="SM00267">
    <property type="entry name" value="GGDEF"/>
    <property type="match status" value="1"/>
</dbReference>
<dbReference type="SMART" id="SM00052">
    <property type="entry name" value="EAL"/>
    <property type="match status" value="1"/>
</dbReference>
<dbReference type="SUPFAM" id="SSF55785">
    <property type="entry name" value="PYP-like sensor domain (PAS domain)"/>
    <property type="match status" value="3"/>
</dbReference>
<dbReference type="SMART" id="SM00091">
    <property type="entry name" value="PAS"/>
    <property type="match status" value="3"/>
</dbReference>
<dbReference type="InterPro" id="IPR000014">
    <property type="entry name" value="PAS"/>
</dbReference>
<dbReference type="FunFam" id="3.30.70.270:FF:000001">
    <property type="entry name" value="Diguanylate cyclase domain protein"/>
    <property type="match status" value="1"/>
</dbReference>
<dbReference type="Gene3D" id="3.30.450.20">
    <property type="entry name" value="PAS domain"/>
    <property type="match status" value="3"/>
</dbReference>
<reference evidence="5 6" key="1">
    <citation type="submission" date="2018-04" db="EMBL/GenBank/DDBJ databases">
        <title>Massilia violaceinigra sp. nov., a novel purple-pigmented bacterium isolated from Tianshan glacier, Xinjiang, China.</title>
        <authorList>
            <person name="Wang H."/>
        </authorList>
    </citation>
    <scope>NUCLEOTIDE SEQUENCE [LARGE SCALE GENOMIC DNA]</scope>
    <source>
        <strain evidence="5 6">B448-2</strain>
    </source>
</reference>
<dbReference type="SUPFAM" id="SSF55073">
    <property type="entry name" value="Nucleotide cyclase"/>
    <property type="match status" value="1"/>
</dbReference>
<proteinExistence type="predicted"/>
<dbReference type="InterPro" id="IPR000160">
    <property type="entry name" value="GGDEF_dom"/>
</dbReference>
<dbReference type="Pfam" id="PF08448">
    <property type="entry name" value="PAS_4"/>
    <property type="match status" value="1"/>
</dbReference>
<gene>
    <name evidence="5" type="ORF">C7C56_001855</name>
</gene>
<dbReference type="Pfam" id="PF00563">
    <property type="entry name" value="EAL"/>
    <property type="match status" value="1"/>
</dbReference>
<feature type="domain" description="EAL" evidence="3">
    <location>
        <begin position="570"/>
        <end position="824"/>
    </location>
</feature>
<dbReference type="PANTHER" id="PTHR44757:SF2">
    <property type="entry name" value="BIOFILM ARCHITECTURE MAINTENANCE PROTEIN MBAA"/>
    <property type="match status" value="1"/>
</dbReference>
<feature type="domain" description="PAS" evidence="1">
    <location>
        <begin position="16"/>
        <end position="86"/>
    </location>
</feature>
<protein>
    <submittedName>
        <fullName evidence="5">Bifunctional diguanylate cyclase/phosphodiesterase</fullName>
    </submittedName>
</protein>
<feature type="domain" description="PAC" evidence="2">
    <location>
        <begin position="89"/>
        <end position="141"/>
    </location>
</feature>
<keyword evidence="6" id="KW-1185">Reference proteome</keyword>
<feature type="domain" description="GGDEF" evidence="4">
    <location>
        <begin position="428"/>
        <end position="561"/>
    </location>
</feature>
<dbReference type="InterPro" id="IPR035965">
    <property type="entry name" value="PAS-like_dom_sf"/>
</dbReference>
<evidence type="ECO:0000313" key="5">
    <source>
        <dbReference type="EMBL" id="PWF55432.1"/>
    </source>
</evidence>
<dbReference type="InterPro" id="IPR043128">
    <property type="entry name" value="Rev_trsase/Diguanyl_cyclase"/>
</dbReference>
<evidence type="ECO:0000259" key="3">
    <source>
        <dbReference type="PROSITE" id="PS50883"/>
    </source>
</evidence>
<accession>A0A2U2I6T9</accession>
<dbReference type="InterPro" id="IPR001610">
    <property type="entry name" value="PAC"/>
</dbReference>
<dbReference type="InterPro" id="IPR001633">
    <property type="entry name" value="EAL_dom"/>
</dbReference>
<dbReference type="NCBIfam" id="TIGR00229">
    <property type="entry name" value="sensory_box"/>
    <property type="match status" value="2"/>
</dbReference>
<dbReference type="InterPro" id="IPR013656">
    <property type="entry name" value="PAS_4"/>
</dbReference>
<dbReference type="InterPro" id="IPR035919">
    <property type="entry name" value="EAL_sf"/>
</dbReference>
<dbReference type="Pfam" id="PF00990">
    <property type="entry name" value="GGDEF"/>
    <property type="match status" value="1"/>
</dbReference>
<dbReference type="PROSITE" id="PS50112">
    <property type="entry name" value="PAS"/>
    <property type="match status" value="3"/>
</dbReference>
<dbReference type="PANTHER" id="PTHR44757">
    <property type="entry name" value="DIGUANYLATE CYCLASE DGCP"/>
    <property type="match status" value="1"/>
</dbReference>
<dbReference type="SMART" id="SM00086">
    <property type="entry name" value="PAC"/>
    <property type="match status" value="3"/>
</dbReference>
<name>A0A2U2I6T9_9BURK</name>
<dbReference type="Gene3D" id="3.30.70.270">
    <property type="match status" value="1"/>
</dbReference>
<evidence type="ECO:0000259" key="4">
    <source>
        <dbReference type="PROSITE" id="PS50887"/>
    </source>
</evidence>
<dbReference type="InterPro" id="IPR052155">
    <property type="entry name" value="Biofilm_reg_signaling"/>
</dbReference>
<evidence type="ECO:0000259" key="1">
    <source>
        <dbReference type="PROSITE" id="PS50112"/>
    </source>
</evidence>
<dbReference type="InterPro" id="IPR013655">
    <property type="entry name" value="PAS_fold_3"/>
</dbReference>
<dbReference type="Gene3D" id="3.20.20.450">
    <property type="entry name" value="EAL domain"/>
    <property type="match status" value="1"/>
</dbReference>
<organism evidence="5 6">
    <name type="scientific">Massilia glaciei</name>
    <dbReference type="NCBI Taxonomy" id="1524097"/>
    <lineage>
        <taxon>Bacteria</taxon>
        <taxon>Pseudomonadati</taxon>
        <taxon>Pseudomonadota</taxon>
        <taxon>Betaproteobacteria</taxon>
        <taxon>Burkholderiales</taxon>
        <taxon>Oxalobacteraceae</taxon>
        <taxon>Telluria group</taxon>
        <taxon>Massilia</taxon>
    </lineage>
</organism>
<dbReference type="EMBL" id="PXWF02000025">
    <property type="protein sequence ID" value="PWF55432.1"/>
    <property type="molecule type" value="Genomic_DNA"/>
</dbReference>
<dbReference type="NCBIfam" id="TIGR00254">
    <property type="entry name" value="GGDEF"/>
    <property type="match status" value="1"/>
</dbReference>
<dbReference type="Proteomes" id="UP000241421">
    <property type="component" value="Unassembled WGS sequence"/>
</dbReference>
<dbReference type="CDD" id="cd01948">
    <property type="entry name" value="EAL"/>
    <property type="match status" value="1"/>
</dbReference>
<dbReference type="CDD" id="cd01949">
    <property type="entry name" value="GGDEF"/>
    <property type="match status" value="1"/>
</dbReference>
<dbReference type="SUPFAM" id="SSF141868">
    <property type="entry name" value="EAL domain-like"/>
    <property type="match status" value="1"/>
</dbReference>
<dbReference type="Pfam" id="PF08447">
    <property type="entry name" value="PAS_3"/>
    <property type="match status" value="2"/>
</dbReference>
<dbReference type="GO" id="GO:0003824">
    <property type="term" value="F:catalytic activity"/>
    <property type="evidence" value="ECO:0007669"/>
    <property type="project" value="UniProtKB-ARBA"/>
</dbReference>
<dbReference type="CDD" id="cd00130">
    <property type="entry name" value="PAS"/>
    <property type="match status" value="3"/>
</dbReference>
<dbReference type="AlphaFoldDB" id="A0A2U2I6T9"/>
<dbReference type="InterPro" id="IPR000700">
    <property type="entry name" value="PAS-assoc_C"/>
</dbReference>
<feature type="domain" description="PAC" evidence="2">
    <location>
        <begin position="215"/>
        <end position="267"/>
    </location>
</feature>